<evidence type="ECO:0000256" key="2">
    <source>
        <dbReference type="ARBA" id="ARBA00023002"/>
    </source>
</evidence>
<proteinExistence type="predicted"/>
<accession>A0A6C0H2R4</accession>
<dbReference type="AlphaFoldDB" id="A0A6C0H2R4"/>
<organism evidence="5">
    <name type="scientific">viral metagenome</name>
    <dbReference type="NCBI Taxonomy" id="1070528"/>
    <lineage>
        <taxon>unclassified sequences</taxon>
        <taxon>metagenomes</taxon>
        <taxon>organismal metagenomes</taxon>
    </lineage>
</organism>
<dbReference type="GO" id="GO:0016491">
    <property type="term" value="F:oxidoreductase activity"/>
    <property type="evidence" value="ECO:0007669"/>
    <property type="project" value="UniProtKB-KW"/>
</dbReference>
<dbReference type="Gene3D" id="3.60.130.10">
    <property type="entry name" value="Clavaminate synthase-like"/>
    <property type="match status" value="1"/>
</dbReference>
<protein>
    <recommendedName>
        <fullName evidence="4">TauD/TfdA-like domain-containing protein</fullName>
    </recommendedName>
</protein>
<name>A0A6C0H2R4_9ZZZZ</name>
<keyword evidence="1" id="KW-0479">Metal-binding</keyword>
<dbReference type="Pfam" id="PF02668">
    <property type="entry name" value="TauD"/>
    <property type="match status" value="1"/>
</dbReference>
<keyword evidence="2" id="KW-0560">Oxidoreductase</keyword>
<dbReference type="GO" id="GO:0005506">
    <property type="term" value="F:iron ion binding"/>
    <property type="evidence" value="ECO:0007669"/>
    <property type="project" value="InterPro"/>
</dbReference>
<dbReference type="InterPro" id="IPR003819">
    <property type="entry name" value="TauD/TfdA-like"/>
</dbReference>
<evidence type="ECO:0000259" key="4">
    <source>
        <dbReference type="Pfam" id="PF02668"/>
    </source>
</evidence>
<dbReference type="InterPro" id="IPR042098">
    <property type="entry name" value="TauD-like_sf"/>
</dbReference>
<keyword evidence="3" id="KW-0408">Iron</keyword>
<dbReference type="InterPro" id="IPR014503">
    <property type="entry name" value="Clavaminate_syn-like"/>
</dbReference>
<dbReference type="SUPFAM" id="SSF51197">
    <property type="entry name" value="Clavaminate synthase-like"/>
    <property type="match status" value="1"/>
</dbReference>
<reference evidence="5" key="1">
    <citation type="journal article" date="2020" name="Nature">
        <title>Giant virus diversity and host interactions through global metagenomics.</title>
        <authorList>
            <person name="Schulz F."/>
            <person name="Roux S."/>
            <person name="Paez-Espino D."/>
            <person name="Jungbluth S."/>
            <person name="Walsh D.A."/>
            <person name="Denef V.J."/>
            <person name="McMahon K.D."/>
            <person name="Konstantinidis K.T."/>
            <person name="Eloe-Fadrosh E.A."/>
            <person name="Kyrpides N.C."/>
            <person name="Woyke T."/>
        </authorList>
    </citation>
    <scope>NUCLEOTIDE SEQUENCE</scope>
    <source>
        <strain evidence="5">GVMAG-M-3300023179-59</strain>
    </source>
</reference>
<dbReference type="PIRSF" id="PIRSF019543">
    <property type="entry name" value="Clavaminate_syn"/>
    <property type="match status" value="1"/>
</dbReference>
<sequence>MSEIILSETEIKKMVELASVINVSPNENAELFCMQSKKLSLCIPDRIRTILMDFAKCGSPTGFLLIKSIPVDDMCIGPTPPDNTHLMGGKTELAKVQSLFIHTISEMIAYEAEGYGQLFQDIVPNKTMSQNQTSLGSHTELEIHTEQAFSDLRPDFLSLACLRSDPDAYTHIFPVKSLVDGLTETDKCLLREPLWKTGVDLSFKLHSKEFIKGDVRGPFPIIYGDVDDPLLIFDQDLMEGVTESACEIVKKIVDVYYERRIRHRLMPGEIIILDNRRAVHGRSPFFPRFDGKDRFLIRCFSRVDYDSTLYARPGNGRMISAIYS</sequence>
<evidence type="ECO:0000256" key="3">
    <source>
        <dbReference type="ARBA" id="ARBA00023004"/>
    </source>
</evidence>
<evidence type="ECO:0000313" key="5">
    <source>
        <dbReference type="EMBL" id="QHT74697.1"/>
    </source>
</evidence>
<feature type="domain" description="TauD/TfdA-like" evidence="4">
    <location>
        <begin position="243"/>
        <end position="299"/>
    </location>
</feature>
<evidence type="ECO:0000256" key="1">
    <source>
        <dbReference type="ARBA" id="ARBA00022723"/>
    </source>
</evidence>
<dbReference type="EMBL" id="MN739856">
    <property type="protein sequence ID" value="QHT74697.1"/>
    <property type="molecule type" value="Genomic_DNA"/>
</dbReference>